<keyword evidence="2 5" id="KW-0812">Transmembrane</keyword>
<dbReference type="PANTHER" id="PTHR37422">
    <property type="entry name" value="TEICHURONIC ACID BIOSYNTHESIS PROTEIN TUAE"/>
    <property type="match status" value="1"/>
</dbReference>
<comment type="caution">
    <text evidence="7">The sequence shown here is derived from an EMBL/GenBank/DDBJ whole genome shotgun (WGS) entry which is preliminary data.</text>
</comment>
<dbReference type="Proteomes" id="UP000235778">
    <property type="component" value="Unassembled WGS sequence"/>
</dbReference>
<gene>
    <name evidence="7" type="ORF">BCV30_17300</name>
</gene>
<organism evidence="7 8">
    <name type="scientific">Vibrio lentus</name>
    <dbReference type="NCBI Taxonomy" id="136468"/>
    <lineage>
        <taxon>Bacteria</taxon>
        <taxon>Pseudomonadati</taxon>
        <taxon>Pseudomonadota</taxon>
        <taxon>Gammaproteobacteria</taxon>
        <taxon>Vibrionales</taxon>
        <taxon>Vibrionaceae</taxon>
        <taxon>Vibrio</taxon>
    </lineage>
</organism>
<feature type="transmembrane region" description="Helical" evidence="5">
    <location>
        <begin position="63"/>
        <end position="81"/>
    </location>
</feature>
<feature type="domain" description="O-antigen ligase-related" evidence="6">
    <location>
        <begin position="193"/>
        <end position="393"/>
    </location>
</feature>
<sequence>MITLNLSQKNNNLFSLIMLISILGYFMFKTSYRYLGDVFQALLYLGTLGALYLHKINIFKCRIVQLFLLSIFLQTISWYNLHLLDPTYPNELSLTWLGYLFIFFTVALWLKGNQKKINATMLAFVFGTILTCLLHSKNIHADYLKVISGLRTDYHFMNANHSAALLATSLVIVTYMTSKLASNIKYMGLLFLLSAIIVFLLMGTQSRSAYVALVIPFTILVYYSGKNSKKNLSFTISIVLLAIGSFIYSSMPRVSSEAEVFQKKYEHNVEVNNEKLRPITAKPKLFLAQKSAELDQEPELVEYFSLRENIVKKLDHVSDNIPYTPVGYRFHFWIDTVKQSLYNPIFGLGNNANKYILEHSDHKKIYKKKKFKHLHNSYMEIVASYGLLGIVLVGYLYFYVFKVGMKDGGRETLVLAICLYSLLGVINLFESYIFVKSGVLIHTLTLGILYSYKFKGDVENEAK</sequence>
<protein>
    <recommendedName>
        <fullName evidence="6">O-antigen ligase-related domain-containing protein</fullName>
    </recommendedName>
</protein>
<feature type="transmembrane region" description="Helical" evidence="5">
    <location>
        <begin position="12"/>
        <end position="28"/>
    </location>
</feature>
<feature type="transmembrane region" description="Helical" evidence="5">
    <location>
        <begin position="232"/>
        <end position="251"/>
    </location>
</feature>
<evidence type="ECO:0000259" key="6">
    <source>
        <dbReference type="Pfam" id="PF04932"/>
    </source>
</evidence>
<evidence type="ECO:0000256" key="1">
    <source>
        <dbReference type="ARBA" id="ARBA00004141"/>
    </source>
</evidence>
<evidence type="ECO:0000256" key="5">
    <source>
        <dbReference type="SAM" id="Phobius"/>
    </source>
</evidence>
<dbReference type="InterPro" id="IPR007016">
    <property type="entry name" value="O-antigen_ligase-rel_domated"/>
</dbReference>
<dbReference type="Pfam" id="PF04932">
    <property type="entry name" value="Wzy_C"/>
    <property type="match status" value="1"/>
</dbReference>
<feature type="transmembrane region" description="Helical" evidence="5">
    <location>
        <begin position="184"/>
        <end position="202"/>
    </location>
</feature>
<feature type="transmembrane region" description="Helical" evidence="5">
    <location>
        <begin position="156"/>
        <end position="177"/>
    </location>
</feature>
<dbReference type="EMBL" id="MCSI01000163">
    <property type="protein sequence ID" value="PME56927.1"/>
    <property type="molecule type" value="Genomic_DNA"/>
</dbReference>
<comment type="subcellular location">
    <subcellularLocation>
        <location evidence="1">Membrane</location>
        <topology evidence="1">Multi-pass membrane protein</topology>
    </subcellularLocation>
</comment>
<dbReference type="PANTHER" id="PTHR37422:SF17">
    <property type="entry name" value="O-ANTIGEN LIGASE"/>
    <property type="match status" value="1"/>
</dbReference>
<feature type="transmembrane region" description="Helical" evidence="5">
    <location>
        <begin position="117"/>
        <end position="136"/>
    </location>
</feature>
<dbReference type="InterPro" id="IPR051533">
    <property type="entry name" value="WaaL-like"/>
</dbReference>
<keyword evidence="3 5" id="KW-1133">Transmembrane helix</keyword>
<dbReference type="GO" id="GO:0016020">
    <property type="term" value="C:membrane"/>
    <property type="evidence" value="ECO:0007669"/>
    <property type="project" value="UniProtKB-SubCell"/>
</dbReference>
<feature type="transmembrane region" description="Helical" evidence="5">
    <location>
        <begin position="93"/>
        <end position="110"/>
    </location>
</feature>
<evidence type="ECO:0000256" key="2">
    <source>
        <dbReference type="ARBA" id="ARBA00022692"/>
    </source>
</evidence>
<proteinExistence type="predicted"/>
<evidence type="ECO:0000313" key="7">
    <source>
        <dbReference type="EMBL" id="PME56927.1"/>
    </source>
</evidence>
<name>A0A2N7BJX2_9VIBR</name>
<keyword evidence="4 5" id="KW-0472">Membrane</keyword>
<feature type="transmembrane region" description="Helical" evidence="5">
    <location>
        <begin position="34"/>
        <end position="54"/>
    </location>
</feature>
<evidence type="ECO:0000313" key="8">
    <source>
        <dbReference type="Proteomes" id="UP000235778"/>
    </source>
</evidence>
<feature type="transmembrane region" description="Helical" evidence="5">
    <location>
        <begin position="208"/>
        <end position="225"/>
    </location>
</feature>
<reference evidence="8" key="1">
    <citation type="submission" date="2016-07" db="EMBL/GenBank/DDBJ databases">
        <title>Nontailed viruses are major unrecognized killers of bacteria in the ocean.</title>
        <authorList>
            <person name="Kauffman K."/>
            <person name="Hussain F."/>
            <person name="Yang J."/>
            <person name="Arevalo P."/>
            <person name="Brown J."/>
            <person name="Cutler M."/>
            <person name="Kelly L."/>
            <person name="Polz M.F."/>
        </authorList>
    </citation>
    <scope>NUCLEOTIDE SEQUENCE [LARGE SCALE GENOMIC DNA]</scope>
    <source>
        <strain evidence="8">10N.286.55.C1</strain>
    </source>
</reference>
<feature type="transmembrane region" description="Helical" evidence="5">
    <location>
        <begin position="413"/>
        <end position="435"/>
    </location>
</feature>
<evidence type="ECO:0000256" key="3">
    <source>
        <dbReference type="ARBA" id="ARBA00022989"/>
    </source>
</evidence>
<accession>A0A2N7BJX2</accession>
<feature type="transmembrane region" description="Helical" evidence="5">
    <location>
        <begin position="381"/>
        <end position="401"/>
    </location>
</feature>
<evidence type="ECO:0000256" key="4">
    <source>
        <dbReference type="ARBA" id="ARBA00023136"/>
    </source>
</evidence>
<dbReference type="AlphaFoldDB" id="A0A2N7BJX2"/>